<dbReference type="Gramene" id="Mp7g15190.1">
    <property type="protein sequence ID" value="Mp7g15190.1.cds"/>
    <property type="gene ID" value="Mp7g15190"/>
</dbReference>
<dbReference type="EMBL" id="KZ772681">
    <property type="protein sequence ID" value="PTQ47123.1"/>
    <property type="molecule type" value="Genomic_DNA"/>
</dbReference>
<keyword evidence="4" id="KW-1185">Reference proteome</keyword>
<name>A0A2R6XLY8_MARPO</name>
<dbReference type="Proteomes" id="UP000244005">
    <property type="component" value="Unassembled WGS sequence"/>
</dbReference>
<proteinExistence type="predicted"/>
<dbReference type="AlphaFoldDB" id="A0A2R6XLY8"/>
<protein>
    <submittedName>
        <fullName evidence="3">Uncharacterized protein</fullName>
    </submittedName>
</protein>
<feature type="transmembrane region" description="Helical" evidence="2">
    <location>
        <begin position="95"/>
        <end position="112"/>
    </location>
</feature>
<feature type="region of interest" description="Disordered" evidence="1">
    <location>
        <begin position="1"/>
        <end position="30"/>
    </location>
</feature>
<evidence type="ECO:0000256" key="2">
    <source>
        <dbReference type="SAM" id="Phobius"/>
    </source>
</evidence>
<keyword evidence="2" id="KW-0472">Membrane</keyword>
<feature type="transmembrane region" description="Helical" evidence="2">
    <location>
        <begin position="118"/>
        <end position="137"/>
    </location>
</feature>
<organism evidence="3 4">
    <name type="scientific">Marchantia polymorpha</name>
    <name type="common">Common liverwort</name>
    <name type="synonym">Marchantia aquatica</name>
    <dbReference type="NCBI Taxonomy" id="3197"/>
    <lineage>
        <taxon>Eukaryota</taxon>
        <taxon>Viridiplantae</taxon>
        <taxon>Streptophyta</taxon>
        <taxon>Embryophyta</taxon>
        <taxon>Marchantiophyta</taxon>
        <taxon>Marchantiopsida</taxon>
        <taxon>Marchantiidae</taxon>
        <taxon>Marchantiales</taxon>
        <taxon>Marchantiaceae</taxon>
        <taxon>Marchantia</taxon>
    </lineage>
</organism>
<evidence type="ECO:0000313" key="3">
    <source>
        <dbReference type="EMBL" id="PTQ47123.1"/>
    </source>
</evidence>
<keyword evidence="2" id="KW-0812">Transmembrane</keyword>
<evidence type="ECO:0000256" key="1">
    <source>
        <dbReference type="SAM" id="MobiDB-lite"/>
    </source>
</evidence>
<accession>A0A2R6XLY8</accession>
<gene>
    <name evidence="3" type="ORF">MARPO_0009s0203</name>
</gene>
<reference evidence="4" key="1">
    <citation type="journal article" date="2017" name="Cell">
        <title>Insights into land plant evolution garnered from the Marchantia polymorpha genome.</title>
        <authorList>
            <person name="Bowman J.L."/>
            <person name="Kohchi T."/>
            <person name="Yamato K.T."/>
            <person name="Jenkins J."/>
            <person name="Shu S."/>
            <person name="Ishizaki K."/>
            <person name="Yamaoka S."/>
            <person name="Nishihama R."/>
            <person name="Nakamura Y."/>
            <person name="Berger F."/>
            <person name="Adam C."/>
            <person name="Aki S.S."/>
            <person name="Althoff F."/>
            <person name="Araki T."/>
            <person name="Arteaga-Vazquez M.A."/>
            <person name="Balasubrmanian S."/>
            <person name="Barry K."/>
            <person name="Bauer D."/>
            <person name="Boehm C.R."/>
            <person name="Briginshaw L."/>
            <person name="Caballero-Perez J."/>
            <person name="Catarino B."/>
            <person name="Chen F."/>
            <person name="Chiyoda S."/>
            <person name="Chovatia M."/>
            <person name="Davies K.M."/>
            <person name="Delmans M."/>
            <person name="Demura T."/>
            <person name="Dierschke T."/>
            <person name="Dolan L."/>
            <person name="Dorantes-Acosta A.E."/>
            <person name="Eklund D.M."/>
            <person name="Florent S.N."/>
            <person name="Flores-Sandoval E."/>
            <person name="Fujiyama A."/>
            <person name="Fukuzawa H."/>
            <person name="Galik B."/>
            <person name="Grimanelli D."/>
            <person name="Grimwood J."/>
            <person name="Grossniklaus U."/>
            <person name="Hamada T."/>
            <person name="Haseloff J."/>
            <person name="Hetherington A.J."/>
            <person name="Higo A."/>
            <person name="Hirakawa Y."/>
            <person name="Hundley H.N."/>
            <person name="Ikeda Y."/>
            <person name="Inoue K."/>
            <person name="Inoue S.I."/>
            <person name="Ishida S."/>
            <person name="Jia Q."/>
            <person name="Kakita M."/>
            <person name="Kanazawa T."/>
            <person name="Kawai Y."/>
            <person name="Kawashima T."/>
            <person name="Kennedy M."/>
            <person name="Kinose K."/>
            <person name="Kinoshita T."/>
            <person name="Kohara Y."/>
            <person name="Koide E."/>
            <person name="Komatsu K."/>
            <person name="Kopischke S."/>
            <person name="Kubo M."/>
            <person name="Kyozuka J."/>
            <person name="Lagercrantz U."/>
            <person name="Lin S.S."/>
            <person name="Lindquist E."/>
            <person name="Lipzen A.M."/>
            <person name="Lu C.W."/>
            <person name="De Luna E."/>
            <person name="Martienssen R.A."/>
            <person name="Minamino N."/>
            <person name="Mizutani M."/>
            <person name="Mizutani M."/>
            <person name="Mochizuki N."/>
            <person name="Monte I."/>
            <person name="Mosher R."/>
            <person name="Nagasaki H."/>
            <person name="Nakagami H."/>
            <person name="Naramoto S."/>
            <person name="Nishitani K."/>
            <person name="Ohtani M."/>
            <person name="Okamoto T."/>
            <person name="Okumura M."/>
            <person name="Phillips J."/>
            <person name="Pollak B."/>
            <person name="Reinders A."/>
            <person name="Rovekamp M."/>
            <person name="Sano R."/>
            <person name="Sawa S."/>
            <person name="Schmid M.W."/>
            <person name="Shirakawa M."/>
            <person name="Solano R."/>
            <person name="Spunde A."/>
            <person name="Suetsugu N."/>
            <person name="Sugano S."/>
            <person name="Sugiyama A."/>
            <person name="Sun R."/>
            <person name="Suzuki Y."/>
            <person name="Takenaka M."/>
            <person name="Takezawa D."/>
            <person name="Tomogane H."/>
            <person name="Tsuzuki M."/>
            <person name="Ueda T."/>
            <person name="Umeda M."/>
            <person name="Ward J.M."/>
            <person name="Watanabe Y."/>
            <person name="Yazaki K."/>
            <person name="Yokoyama R."/>
            <person name="Yoshitake Y."/>
            <person name="Yotsui I."/>
            <person name="Zachgo S."/>
            <person name="Schmutz J."/>
        </authorList>
    </citation>
    <scope>NUCLEOTIDE SEQUENCE [LARGE SCALE GENOMIC DNA]</scope>
    <source>
        <strain evidence="4">Tak-1</strain>
    </source>
</reference>
<sequence>MSKDLLPSPGTMEAGDGLNDQPRAQSEAEFGVRVDSRANPATDCLHHGPASKVTNPARQPAMFGAFGGDVYSRRHLIRRSSVHDYSIRHRSDMRALNAMPVVLAAYFFLLRLLLRSTNVIICMHGFFLLIVFCWSGYATDLVHCVTRTCRAARASLRAGLDESYDFESGFQKQ</sequence>
<dbReference type="OrthoDB" id="10318624at2759"/>
<evidence type="ECO:0000313" key="4">
    <source>
        <dbReference type="Proteomes" id="UP000244005"/>
    </source>
</evidence>
<keyword evidence="2" id="KW-1133">Transmembrane helix</keyword>